<proteinExistence type="predicted"/>
<dbReference type="GeneID" id="39877176"/>
<reference evidence="1 2" key="1">
    <citation type="journal article" date="2017" name="BMC Genomics">
        <title>Whole-genome assembly of Babesia ovata and comparative genomics between closely related pathogens.</title>
        <authorList>
            <person name="Yamagishi J."/>
            <person name="Asada M."/>
            <person name="Hakimi H."/>
            <person name="Tanaka T.Q."/>
            <person name="Sugimoto C."/>
            <person name="Kawazu S."/>
        </authorList>
    </citation>
    <scope>NUCLEOTIDE SEQUENCE [LARGE SCALE GENOMIC DNA]</scope>
    <source>
        <strain evidence="1 2">Miyake</strain>
    </source>
</reference>
<comment type="caution">
    <text evidence="1">The sequence shown here is derived from an EMBL/GenBank/DDBJ whole genome shotgun (WGS) entry which is preliminary data.</text>
</comment>
<dbReference type="AlphaFoldDB" id="A0A2H6KK86"/>
<accession>A0A2H6KK86</accession>
<keyword evidence="2" id="KW-1185">Reference proteome</keyword>
<protein>
    <submittedName>
        <fullName evidence="1">Sporulation transcription regulator, putative</fullName>
    </submittedName>
</protein>
<evidence type="ECO:0000313" key="2">
    <source>
        <dbReference type="Proteomes" id="UP000236319"/>
    </source>
</evidence>
<dbReference type="VEuPathDB" id="PiroplasmaDB:BOVATA_048990"/>
<sequence>MSKNIIDPTADCFVELTLEKIKIMLQSLLDPRQTCGTINLPTCSRAFRPLNLPNLSFNIPENIIKILLGFKLPAKLPNRRVNFTDFFVKRTLDMRLKINFKLTRRLRNFVNMFLIQVILLTFKLFQLTTYNATVDITSINLLVKLQNIPLQTLQITLHFLIQSLNFQLLDHTPYPILNLIFHTLQIPLEISVHFHNSLQCLVHLLLYSLFCCIRRLQKVKPFLL</sequence>
<name>A0A2H6KK86_9APIC</name>
<dbReference type="EMBL" id="BDSA01000043">
    <property type="protein sequence ID" value="GBE63406.1"/>
    <property type="molecule type" value="Genomic_DNA"/>
</dbReference>
<organism evidence="1 2">
    <name type="scientific">Babesia ovata</name>
    <dbReference type="NCBI Taxonomy" id="189622"/>
    <lineage>
        <taxon>Eukaryota</taxon>
        <taxon>Sar</taxon>
        <taxon>Alveolata</taxon>
        <taxon>Apicomplexa</taxon>
        <taxon>Aconoidasida</taxon>
        <taxon>Piroplasmida</taxon>
        <taxon>Babesiidae</taxon>
        <taxon>Babesia</taxon>
    </lineage>
</organism>
<dbReference type="RefSeq" id="XP_028869649.1">
    <property type="nucleotide sequence ID" value="XM_029013816.1"/>
</dbReference>
<evidence type="ECO:0000313" key="1">
    <source>
        <dbReference type="EMBL" id="GBE63406.1"/>
    </source>
</evidence>
<dbReference type="Proteomes" id="UP000236319">
    <property type="component" value="Unassembled WGS sequence"/>
</dbReference>
<gene>
    <name evidence="1" type="ORF">BOVATA_048990</name>
</gene>